<evidence type="ECO:0000313" key="2">
    <source>
        <dbReference type="EMBL" id="KKQ92040.1"/>
    </source>
</evidence>
<sequence>MKGAWIWTIFMVAFAVVVSLQLNRDIVYGGTDIEFTGMSSRNLAINASSETTFEGASSDFFLLRKLNGETIVATPTKPPLGWSSDTYFTAGPTTIQSGNWIVETGSPTIHLTSSQSVTVTAHIPDKASTWYEISLIVTLIWLLGLLVAAMNMDLRN</sequence>
<name>A0A0G0LVK4_9BACT</name>
<feature type="transmembrane region" description="Helical" evidence="1">
    <location>
        <begin position="130"/>
        <end position="150"/>
    </location>
</feature>
<keyword evidence="1" id="KW-0472">Membrane</keyword>
<organism evidence="2 3">
    <name type="scientific">Candidatus Woesebacteria bacterium GW2011_GWB1_39_10</name>
    <dbReference type="NCBI Taxonomy" id="1618572"/>
    <lineage>
        <taxon>Bacteria</taxon>
        <taxon>Candidatus Woeseibacteriota</taxon>
    </lineage>
</organism>
<dbReference type="EMBL" id="LBVU01000003">
    <property type="protein sequence ID" value="KKQ92040.1"/>
    <property type="molecule type" value="Genomic_DNA"/>
</dbReference>
<keyword evidence="1" id="KW-0812">Transmembrane</keyword>
<evidence type="ECO:0000256" key="1">
    <source>
        <dbReference type="SAM" id="Phobius"/>
    </source>
</evidence>
<gene>
    <name evidence="2" type="ORF">UT17_C0003G0063</name>
</gene>
<keyword evidence="1" id="KW-1133">Transmembrane helix</keyword>
<dbReference type="Proteomes" id="UP000034774">
    <property type="component" value="Unassembled WGS sequence"/>
</dbReference>
<proteinExistence type="predicted"/>
<reference evidence="2 3" key="1">
    <citation type="journal article" date="2015" name="Nature">
        <title>rRNA introns, odd ribosomes, and small enigmatic genomes across a large radiation of phyla.</title>
        <authorList>
            <person name="Brown C.T."/>
            <person name="Hug L.A."/>
            <person name="Thomas B.C."/>
            <person name="Sharon I."/>
            <person name="Castelle C.J."/>
            <person name="Singh A."/>
            <person name="Wilkins M.J."/>
            <person name="Williams K.H."/>
            <person name="Banfield J.F."/>
        </authorList>
    </citation>
    <scope>NUCLEOTIDE SEQUENCE [LARGE SCALE GENOMIC DNA]</scope>
</reference>
<evidence type="ECO:0000313" key="3">
    <source>
        <dbReference type="Proteomes" id="UP000034774"/>
    </source>
</evidence>
<dbReference type="STRING" id="1618572.UT17_C0003G0063"/>
<comment type="caution">
    <text evidence="2">The sequence shown here is derived from an EMBL/GenBank/DDBJ whole genome shotgun (WGS) entry which is preliminary data.</text>
</comment>
<protein>
    <submittedName>
        <fullName evidence="2">Uncharacterized protein</fullName>
    </submittedName>
</protein>
<dbReference type="AlphaFoldDB" id="A0A0G0LVK4"/>
<accession>A0A0G0LVK4</accession>